<evidence type="ECO:0000313" key="5">
    <source>
        <dbReference type="Proteomes" id="UP000002669"/>
    </source>
</evidence>
<dbReference type="OrthoDB" id="20872at2759"/>
<protein>
    <submittedName>
        <fullName evidence="4">Uncharacterized protein</fullName>
    </submittedName>
</protein>
<dbReference type="Pfam" id="PF14479">
    <property type="entry name" value="HeLo"/>
    <property type="match status" value="1"/>
</dbReference>
<dbReference type="eggNOG" id="ENOG502SP91">
    <property type="taxonomic scope" value="Eukaryota"/>
</dbReference>
<evidence type="ECO:0000259" key="2">
    <source>
        <dbReference type="Pfam" id="PF14479"/>
    </source>
</evidence>
<dbReference type="HOGENOM" id="CLU_058675_0_0_1"/>
<dbReference type="VEuPathDB" id="FungiDB:MGYG_00104"/>
<dbReference type="RefSeq" id="XP_003176012.1">
    <property type="nucleotide sequence ID" value="XM_003175964.1"/>
</dbReference>
<feature type="chain" id="PRO_5003198265" evidence="1">
    <location>
        <begin position="24"/>
        <end position="267"/>
    </location>
</feature>
<dbReference type="PANTHER" id="PTHR37542">
    <property type="entry name" value="HELO DOMAIN-CONTAINING PROTEIN-RELATED"/>
    <property type="match status" value="1"/>
</dbReference>
<evidence type="ECO:0000259" key="3">
    <source>
        <dbReference type="Pfam" id="PF17046"/>
    </source>
</evidence>
<evidence type="ECO:0000313" key="4">
    <source>
        <dbReference type="EMBL" id="EFQ97060.1"/>
    </source>
</evidence>
<sequence>MEPAGLAVGVLALAGLFNNAVQCFEYIQLGRGFGSKFQTCQLRLDCAQLRLSRWGRSLGLDVAQPQQTLPDFPGSPEEVKLAEGLLGQILDLFEIAEFRSSQFKKRASPDDDTLATYDSQTDLEPTFGFIHRVMRKLAIDTQKQATLKEKTKWALYEENALGRLIEDITKHVEDLINLFPTAKPRQQELCKAEVSEIEVHEAGARVLREIAAQQDKLLETMLMKSGNNSAQPQPAISAVFSGSNNKGVQLASNSGTYTMGNMTFGKD</sequence>
<dbReference type="AlphaFoldDB" id="E5R2S6"/>
<accession>E5R2S6</accession>
<dbReference type="PANTHER" id="PTHR37542:SF3">
    <property type="entry name" value="PRION-INHIBITION AND PROPAGATION HELO DOMAIN-CONTAINING PROTEIN"/>
    <property type="match status" value="1"/>
</dbReference>
<evidence type="ECO:0000256" key="1">
    <source>
        <dbReference type="SAM" id="SignalP"/>
    </source>
</evidence>
<dbReference type="EMBL" id="DS989822">
    <property type="protein sequence ID" value="EFQ97060.1"/>
    <property type="molecule type" value="Genomic_DNA"/>
</dbReference>
<dbReference type="InterPro" id="IPR029498">
    <property type="entry name" value="HeLo_dom"/>
</dbReference>
<keyword evidence="1" id="KW-0732">Signal</keyword>
<dbReference type="InParanoid" id="E5R2S6"/>
<proteinExistence type="predicted"/>
<dbReference type="Pfam" id="PF17046">
    <property type="entry name" value="Ses_B"/>
    <property type="match status" value="1"/>
</dbReference>
<dbReference type="STRING" id="535722.E5R2S6"/>
<reference evidence="5" key="1">
    <citation type="journal article" date="2012" name="MBio">
        <title>Comparative genome analysis of Trichophyton rubrum and related dermatophytes reveals candidate genes involved in infection.</title>
        <authorList>
            <person name="Martinez D.A."/>
            <person name="Oliver B.G."/>
            <person name="Graeser Y."/>
            <person name="Goldberg J.M."/>
            <person name="Li W."/>
            <person name="Martinez-Rossi N.M."/>
            <person name="Monod M."/>
            <person name="Shelest E."/>
            <person name="Barton R.C."/>
            <person name="Birch E."/>
            <person name="Brakhage A.A."/>
            <person name="Chen Z."/>
            <person name="Gurr S.J."/>
            <person name="Heiman D."/>
            <person name="Heitman J."/>
            <person name="Kosti I."/>
            <person name="Rossi A."/>
            <person name="Saif S."/>
            <person name="Samalova M."/>
            <person name="Saunders C.W."/>
            <person name="Shea T."/>
            <person name="Summerbell R.C."/>
            <person name="Xu J."/>
            <person name="Young S."/>
            <person name="Zeng Q."/>
            <person name="Birren B.W."/>
            <person name="Cuomo C.A."/>
            <person name="White T.C."/>
        </authorList>
    </citation>
    <scope>NUCLEOTIDE SEQUENCE [LARGE SCALE GENOMIC DNA]</scope>
    <source>
        <strain evidence="5">ATCC MYA-4604 / CBS 118893</strain>
    </source>
</reference>
<organism evidence="5">
    <name type="scientific">Arthroderma gypseum (strain ATCC MYA-4604 / CBS 118893)</name>
    <name type="common">Microsporum gypseum</name>
    <dbReference type="NCBI Taxonomy" id="535722"/>
    <lineage>
        <taxon>Eukaryota</taxon>
        <taxon>Fungi</taxon>
        <taxon>Dikarya</taxon>
        <taxon>Ascomycota</taxon>
        <taxon>Pezizomycotina</taxon>
        <taxon>Eurotiomycetes</taxon>
        <taxon>Eurotiomycetidae</taxon>
        <taxon>Onygenales</taxon>
        <taxon>Arthrodermataceae</taxon>
        <taxon>Nannizzia</taxon>
    </lineage>
</organism>
<gene>
    <name evidence="4" type="ORF">MGYG_00104</name>
</gene>
<dbReference type="GeneID" id="10031323"/>
<dbReference type="Gene3D" id="1.20.120.1020">
    <property type="entry name" value="Prion-inhibition and propagation, HeLo domain"/>
    <property type="match status" value="1"/>
</dbReference>
<dbReference type="InterPro" id="IPR031469">
    <property type="entry name" value="SesB_dom"/>
</dbReference>
<dbReference type="Proteomes" id="UP000002669">
    <property type="component" value="Unassembled WGS sequence"/>
</dbReference>
<name>E5R2S6_ARTGP</name>
<feature type="signal peptide" evidence="1">
    <location>
        <begin position="1"/>
        <end position="23"/>
    </location>
</feature>
<keyword evidence="5" id="KW-1185">Reference proteome</keyword>
<dbReference type="OMA" id="WALYHRS"/>
<feature type="domain" description="Prion-inhibition and propagation HeLo" evidence="2">
    <location>
        <begin position="5"/>
        <end position="200"/>
    </location>
</feature>
<dbReference type="InterPro" id="IPR038305">
    <property type="entry name" value="HeLo_sf"/>
</dbReference>
<feature type="domain" description="Fungal death-pathway protein SesB" evidence="3">
    <location>
        <begin position="232"/>
        <end position="259"/>
    </location>
</feature>